<dbReference type="AlphaFoldDB" id="A0A0A9BA53"/>
<accession>A0A0A9BA53</accession>
<organism evidence="1">
    <name type="scientific">Arundo donax</name>
    <name type="common">Giant reed</name>
    <name type="synonym">Donax arundinaceus</name>
    <dbReference type="NCBI Taxonomy" id="35708"/>
    <lineage>
        <taxon>Eukaryota</taxon>
        <taxon>Viridiplantae</taxon>
        <taxon>Streptophyta</taxon>
        <taxon>Embryophyta</taxon>
        <taxon>Tracheophyta</taxon>
        <taxon>Spermatophyta</taxon>
        <taxon>Magnoliopsida</taxon>
        <taxon>Liliopsida</taxon>
        <taxon>Poales</taxon>
        <taxon>Poaceae</taxon>
        <taxon>PACMAD clade</taxon>
        <taxon>Arundinoideae</taxon>
        <taxon>Arundineae</taxon>
        <taxon>Arundo</taxon>
    </lineage>
</organism>
<proteinExistence type="predicted"/>
<dbReference type="PROSITE" id="PS51257">
    <property type="entry name" value="PROKAR_LIPOPROTEIN"/>
    <property type="match status" value="1"/>
</dbReference>
<dbReference type="EMBL" id="GBRH01237031">
    <property type="protein sequence ID" value="JAD60864.1"/>
    <property type="molecule type" value="Transcribed_RNA"/>
</dbReference>
<reference evidence="1" key="1">
    <citation type="submission" date="2014-09" db="EMBL/GenBank/DDBJ databases">
        <authorList>
            <person name="Magalhaes I.L.F."/>
            <person name="Oliveira U."/>
            <person name="Santos F.R."/>
            <person name="Vidigal T.H.D.A."/>
            <person name="Brescovit A.D."/>
            <person name="Santos A.J."/>
        </authorList>
    </citation>
    <scope>NUCLEOTIDE SEQUENCE</scope>
    <source>
        <tissue evidence="1">Shoot tissue taken approximately 20 cm above the soil surface</tissue>
    </source>
</reference>
<evidence type="ECO:0000313" key="1">
    <source>
        <dbReference type="EMBL" id="JAD60864.1"/>
    </source>
</evidence>
<name>A0A0A9BA53_ARUDO</name>
<sequence>MSDRAIFSLILWSLSACSCRKS</sequence>
<protein>
    <submittedName>
        <fullName evidence="1">Uncharacterized protein</fullName>
    </submittedName>
</protein>
<reference evidence="1" key="2">
    <citation type="journal article" date="2015" name="Data Brief">
        <title>Shoot transcriptome of the giant reed, Arundo donax.</title>
        <authorList>
            <person name="Barrero R.A."/>
            <person name="Guerrero F.D."/>
            <person name="Moolhuijzen P."/>
            <person name="Goolsby J.A."/>
            <person name="Tidwell J."/>
            <person name="Bellgard S.E."/>
            <person name="Bellgard M.I."/>
        </authorList>
    </citation>
    <scope>NUCLEOTIDE SEQUENCE</scope>
    <source>
        <tissue evidence="1">Shoot tissue taken approximately 20 cm above the soil surface</tissue>
    </source>
</reference>